<dbReference type="Proteomes" id="UP000189670">
    <property type="component" value="Unassembled WGS sequence"/>
</dbReference>
<comment type="caution">
    <text evidence="2">The sequence shown here is derived from an EMBL/GenBank/DDBJ whole genome shotgun (WGS) entry which is preliminary data.</text>
</comment>
<dbReference type="InterPro" id="IPR008969">
    <property type="entry name" value="CarboxyPept-like_regulatory"/>
</dbReference>
<dbReference type="InterPro" id="IPR055074">
    <property type="entry name" value="NOMO1-3_2nd"/>
</dbReference>
<sequence>MDNDKNYSEPAYQMINTNFFAVYGSILDINNNGLENAILTIKDQKGIIKIDNLTSADGSFIFSNLSNGAYTLEASHYDHHISPFSQTIQINNQNIQINFTATPVPSLFFAHEMPDVTIGNILPVQWTYRNIANENLINVSLHRKDSVEHLAENIPILSGGFQWKVMGDDDPNAKLQLSLVSDPEIRVEQKFNIHPNSPPSVGVIKYSTQWEWQTPLPDNMPINDIWGEYENNIFAVSEKGKIYHFDGQAWTLMSSGTEESLYSIWGIDNNVFAVGWSGTILHYDGQAWNVMDSGISRSLEGVWGSDQNNVFAVGYGGTILHYDGTTWSQMLCNSRFQLIDVFGIAENDVFAVGWYRNSGVIVHYNGSGWEEMKTIDNKMLNGIWGKAANDMFAVGENGTILHYDGTDWSVMPCDHVEAFYEIWGSSSNDVYAVGEDGIIMHYDGHSWSKMNCETSSRLSGVWGLSNKNVYVVGFHETIINISTTMNEVPDIITNANTTATLNFIADDLEYSKVYISVNSSNPGLISKNDIQILGETSFRTMALTPAPDRHGIANISIHVSDVDGLIQQVAFDIKVGEYDSVFDGDIDHNDTVNLMDAILALKLLVGLHPDNAYNFHAMGLSEVIFILQKVTKLY</sequence>
<dbReference type="EMBL" id="ATBP01000583">
    <property type="protein sequence ID" value="ETR69694.1"/>
    <property type="molecule type" value="Genomic_DNA"/>
</dbReference>
<protein>
    <recommendedName>
        <fullName evidence="1">NOMO second beta-sandwich domain-containing protein</fullName>
    </recommendedName>
</protein>
<proteinExistence type="predicted"/>
<dbReference type="Gene3D" id="2.60.40.1120">
    <property type="entry name" value="Carboxypeptidase-like, regulatory domain"/>
    <property type="match status" value="1"/>
</dbReference>
<name>A0A1V1P4G6_9BACT</name>
<dbReference type="SUPFAM" id="SSF49464">
    <property type="entry name" value="Carboxypeptidase regulatory domain-like"/>
    <property type="match status" value="1"/>
</dbReference>
<gene>
    <name evidence="2" type="ORF">OMM_03762</name>
</gene>
<evidence type="ECO:0000259" key="1">
    <source>
        <dbReference type="Pfam" id="PF22904"/>
    </source>
</evidence>
<feature type="domain" description="NOMO second beta-sandwich" evidence="1">
    <location>
        <begin position="20"/>
        <end position="98"/>
    </location>
</feature>
<dbReference type="AlphaFoldDB" id="A0A1V1P4G6"/>
<evidence type="ECO:0000313" key="3">
    <source>
        <dbReference type="Proteomes" id="UP000189670"/>
    </source>
</evidence>
<evidence type="ECO:0000313" key="2">
    <source>
        <dbReference type="EMBL" id="ETR69694.1"/>
    </source>
</evidence>
<accession>A0A1V1P4G6</accession>
<organism evidence="2 3">
    <name type="scientific">Candidatus Magnetoglobus multicellularis str. Araruama</name>
    <dbReference type="NCBI Taxonomy" id="890399"/>
    <lineage>
        <taxon>Bacteria</taxon>
        <taxon>Pseudomonadati</taxon>
        <taxon>Thermodesulfobacteriota</taxon>
        <taxon>Desulfobacteria</taxon>
        <taxon>Desulfobacterales</taxon>
        <taxon>Desulfobacteraceae</taxon>
        <taxon>Candidatus Magnetoglobus</taxon>
    </lineage>
</organism>
<reference evidence="3" key="1">
    <citation type="submission" date="2012-11" db="EMBL/GenBank/DDBJ databases">
        <authorList>
            <person name="Lucero-Rivera Y.E."/>
            <person name="Tovar-Ramirez D."/>
        </authorList>
    </citation>
    <scope>NUCLEOTIDE SEQUENCE [LARGE SCALE GENOMIC DNA]</scope>
    <source>
        <strain evidence="3">Araruama</strain>
    </source>
</reference>
<dbReference type="Pfam" id="PF22904">
    <property type="entry name" value="NOMO1-like_2nd"/>
    <property type="match status" value="1"/>
</dbReference>